<dbReference type="EMBL" id="AP026798">
    <property type="protein sequence ID" value="BDR52239.1"/>
    <property type="molecule type" value="Genomic_DNA"/>
</dbReference>
<dbReference type="Pfam" id="PF14019">
    <property type="entry name" value="DUF4235"/>
    <property type="match status" value="1"/>
</dbReference>
<evidence type="ECO:0000313" key="2">
    <source>
        <dbReference type="Proteomes" id="UP001321766"/>
    </source>
</evidence>
<evidence type="ECO:0000313" key="1">
    <source>
        <dbReference type="EMBL" id="BDR52239.1"/>
    </source>
</evidence>
<reference evidence="1 2" key="1">
    <citation type="journal article" date="2023" name="Microbiol. Spectr.">
        <title>Symbiosis of Carpenter Bees with Uncharacterized Lactic Acid Bacteria Showing NAD Auxotrophy.</title>
        <authorList>
            <person name="Kawasaki S."/>
            <person name="Ozawa K."/>
            <person name="Mori T."/>
            <person name="Yamamoto A."/>
            <person name="Ito M."/>
            <person name="Ohkuma M."/>
            <person name="Sakamoto M."/>
            <person name="Matsutani M."/>
        </authorList>
    </citation>
    <scope>NUCLEOTIDE SEQUENCE [LARGE SCALE GENOMIC DNA]</scope>
    <source>
        <strain evidence="1 2">Kim37-2</strain>
    </source>
</reference>
<sequence length="96" mass="10445">MRMKVRNDPDSLGDKLLKFALPSLAGLLVGRVFKSFWDKSVRKQNGGIESGDQSQEQEGFIASVIFAGLSAALAAVVSQLSDRGSQALVDRLHTRR</sequence>
<protein>
    <recommendedName>
        <fullName evidence="3">DUF4235 domain-containing protein</fullName>
    </recommendedName>
</protein>
<gene>
    <name evidence="1" type="ORF">KIM372_01460</name>
</gene>
<name>A0ABN6SA27_9BIFI</name>
<proteinExistence type="predicted"/>
<accession>A0ABN6SA27</accession>
<organism evidence="1 2">
    <name type="scientific">Bombiscardovia nodaiensis</name>
    <dbReference type="NCBI Taxonomy" id="2932181"/>
    <lineage>
        <taxon>Bacteria</taxon>
        <taxon>Bacillati</taxon>
        <taxon>Actinomycetota</taxon>
        <taxon>Actinomycetes</taxon>
        <taxon>Bifidobacteriales</taxon>
        <taxon>Bifidobacteriaceae</taxon>
        <taxon>Bombiscardovia</taxon>
    </lineage>
</organism>
<dbReference type="Proteomes" id="UP001321766">
    <property type="component" value="Chromosome"/>
</dbReference>
<dbReference type="InterPro" id="IPR025329">
    <property type="entry name" value="DUF4235"/>
</dbReference>
<keyword evidence="2" id="KW-1185">Reference proteome</keyword>
<evidence type="ECO:0008006" key="3">
    <source>
        <dbReference type="Google" id="ProtNLM"/>
    </source>
</evidence>